<feature type="compositionally biased region" description="Basic and acidic residues" evidence="1">
    <location>
        <begin position="330"/>
        <end position="362"/>
    </location>
</feature>
<name>A0A2S8SDA6_9RHOB</name>
<evidence type="ECO:0000259" key="3">
    <source>
        <dbReference type="Pfam" id="PF03372"/>
    </source>
</evidence>
<evidence type="ECO:0000313" key="4">
    <source>
        <dbReference type="EMBL" id="PQV58773.1"/>
    </source>
</evidence>
<feature type="transmembrane region" description="Helical" evidence="2">
    <location>
        <begin position="6"/>
        <end position="27"/>
    </location>
</feature>
<organism evidence="4 5">
    <name type="scientific">Albidovulum denitrificans</name>
    <dbReference type="NCBI Taxonomy" id="404881"/>
    <lineage>
        <taxon>Bacteria</taxon>
        <taxon>Pseudomonadati</taxon>
        <taxon>Pseudomonadota</taxon>
        <taxon>Alphaproteobacteria</taxon>
        <taxon>Rhodobacterales</taxon>
        <taxon>Paracoccaceae</taxon>
        <taxon>Albidovulum</taxon>
    </lineage>
</organism>
<protein>
    <submittedName>
        <fullName evidence="4">Endonuclease/exonuclease/phosphatase (EEP) superfamily protein YafD</fullName>
    </submittedName>
</protein>
<evidence type="ECO:0000256" key="2">
    <source>
        <dbReference type="SAM" id="Phobius"/>
    </source>
</evidence>
<keyword evidence="2" id="KW-0812">Transmembrane</keyword>
<keyword evidence="4" id="KW-0255">Endonuclease</keyword>
<dbReference type="RefSeq" id="WP_105513019.1">
    <property type="nucleotide sequence ID" value="NZ_PVEP01000001.1"/>
</dbReference>
<keyword evidence="5" id="KW-1185">Reference proteome</keyword>
<dbReference type="Gene3D" id="3.60.10.10">
    <property type="entry name" value="Endonuclease/exonuclease/phosphatase"/>
    <property type="match status" value="1"/>
</dbReference>
<dbReference type="EMBL" id="PVEP01000001">
    <property type="protein sequence ID" value="PQV58773.1"/>
    <property type="molecule type" value="Genomic_DNA"/>
</dbReference>
<feature type="transmembrane region" description="Helical" evidence="2">
    <location>
        <begin position="39"/>
        <end position="57"/>
    </location>
</feature>
<keyword evidence="4" id="KW-0378">Hydrolase</keyword>
<gene>
    <name evidence="4" type="ORF">LX70_00587</name>
</gene>
<sequence length="362" mass="40199">MSIAGLITLILTAIIALATGIARLPLAHGFARYFDFPRVQLLVLALPAALGLVTSGLPAPWRWGAGIVLALAVADQLAHVLRFTPLWRKQSLAAPDPGDPGARISVMTCNVKMSNRDYGRLARLAARVKPDILILMEVDAGWLAGLTELRRAFDHHIDHPLGNSYGMALWSRLPLSSVTVRDLLVPDVPSIRTTVELRDGRKIALFALHPEPPVPFHPTEGRDAEIGMVGVETTKTDLPAIVAGDLNDVAWSRTTRRFQRLSGLLDPRVGRGFYSSFDARFVFLRWPLDHLFHDARFRVVDLQRLDTVGSDHFPMYFALELNGKPAQGEKIGDATADDHAELRRMRDREAARDRRPVGEDWE</sequence>
<dbReference type="OrthoDB" id="9796594at2"/>
<keyword evidence="4" id="KW-0269">Exonuclease</keyword>
<dbReference type="SUPFAM" id="SSF56219">
    <property type="entry name" value="DNase I-like"/>
    <property type="match status" value="1"/>
</dbReference>
<evidence type="ECO:0000256" key="1">
    <source>
        <dbReference type="SAM" id="MobiDB-lite"/>
    </source>
</evidence>
<dbReference type="GO" id="GO:0004519">
    <property type="term" value="F:endonuclease activity"/>
    <property type="evidence" value="ECO:0007669"/>
    <property type="project" value="UniProtKB-KW"/>
</dbReference>
<keyword evidence="2" id="KW-0472">Membrane</keyword>
<keyword evidence="4" id="KW-0540">Nuclease</keyword>
<accession>A0A2S8SDA6</accession>
<feature type="domain" description="Endonuclease/exonuclease/phosphatase" evidence="3">
    <location>
        <begin position="107"/>
        <end position="312"/>
    </location>
</feature>
<keyword evidence="2" id="KW-1133">Transmembrane helix</keyword>
<dbReference type="InterPro" id="IPR036691">
    <property type="entry name" value="Endo/exonu/phosph_ase_sf"/>
</dbReference>
<dbReference type="Pfam" id="PF03372">
    <property type="entry name" value="Exo_endo_phos"/>
    <property type="match status" value="1"/>
</dbReference>
<comment type="caution">
    <text evidence="4">The sequence shown here is derived from an EMBL/GenBank/DDBJ whole genome shotgun (WGS) entry which is preliminary data.</text>
</comment>
<dbReference type="AlphaFoldDB" id="A0A2S8SDA6"/>
<dbReference type="Proteomes" id="UP000238338">
    <property type="component" value="Unassembled WGS sequence"/>
</dbReference>
<dbReference type="GO" id="GO:0004527">
    <property type="term" value="F:exonuclease activity"/>
    <property type="evidence" value="ECO:0007669"/>
    <property type="project" value="UniProtKB-KW"/>
</dbReference>
<evidence type="ECO:0000313" key="5">
    <source>
        <dbReference type="Proteomes" id="UP000238338"/>
    </source>
</evidence>
<dbReference type="InterPro" id="IPR005135">
    <property type="entry name" value="Endo/exonuclease/phosphatase"/>
</dbReference>
<proteinExistence type="predicted"/>
<feature type="region of interest" description="Disordered" evidence="1">
    <location>
        <begin position="327"/>
        <end position="362"/>
    </location>
</feature>
<reference evidence="4 5" key="1">
    <citation type="submission" date="2018-02" db="EMBL/GenBank/DDBJ databases">
        <title>Genomic Encyclopedia of Archaeal and Bacterial Type Strains, Phase II (KMG-II): from individual species to whole genera.</title>
        <authorList>
            <person name="Goeker M."/>
        </authorList>
    </citation>
    <scope>NUCLEOTIDE SEQUENCE [LARGE SCALE GENOMIC DNA]</scope>
    <source>
        <strain evidence="4 5">DSM 18921</strain>
    </source>
</reference>